<proteinExistence type="inferred from homology"/>
<evidence type="ECO:0000256" key="5">
    <source>
        <dbReference type="SAM" id="SignalP"/>
    </source>
</evidence>
<evidence type="ECO:0000256" key="3">
    <source>
        <dbReference type="ARBA" id="ARBA00022448"/>
    </source>
</evidence>
<dbReference type="GO" id="GO:0005886">
    <property type="term" value="C:plasma membrane"/>
    <property type="evidence" value="ECO:0007669"/>
    <property type="project" value="UniProtKB-SubCell"/>
</dbReference>
<reference evidence="7 8" key="1">
    <citation type="submission" date="2016-10" db="EMBL/GenBank/DDBJ databases">
        <authorList>
            <person name="Varghese N."/>
            <person name="Submissions S."/>
        </authorList>
    </citation>
    <scope>NUCLEOTIDE SEQUENCE [LARGE SCALE GENOMIC DNA]</scope>
    <source>
        <strain evidence="7 8">DSM 21619</strain>
    </source>
</reference>
<sequence length="317" mass="34696">MKSPKLGLFAIIFTSVLVTTACSNQSGGEAKGSTAGETVAVEHELGTTEIPETIEKVVTLELGITETVTALGVNPTGVADDDKTERIAKSTYDKIEGYTSVGTRAQPNLEVIRSLNPDLIIADPSRHEAIYDELSDIAPTIAVEDDTADYNDVIASTETIGKALHKESESEDLIENNSEKATELKENITVGDQTVLQAGYNEGNTFEVPTNSYFLPDFMEEKLGIHYALENAEETSEEMTIEQLLQINPDILILTVSEDEGSSLSKLKEDPLFSKLKAVEADQVYEVPHNDWSRRRSIPAANEVMEAMPEIFHEQTS</sequence>
<dbReference type="Gene3D" id="3.40.50.1980">
    <property type="entry name" value="Nitrogenase molybdenum iron protein domain"/>
    <property type="match status" value="2"/>
</dbReference>
<comment type="similarity">
    <text evidence="2">Belongs to the bacterial solute-binding protein 8 family.</text>
</comment>
<feature type="signal peptide" evidence="5">
    <location>
        <begin position="1"/>
        <end position="21"/>
    </location>
</feature>
<dbReference type="Pfam" id="PF01497">
    <property type="entry name" value="Peripla_BP_2"/>
    <property type="match status" value="1"/>
</dbReference>
<evidence type="ECO:0000259" key="6">
    <source>
        <dbReference type="PROSITE" id="PS50983"/>
    </source>
</evidence>
<evidence type="ECO:0000313" key="7">
    <source>
        <dbReference type="EMBL" id="SEN78271.1"/>
    </source>
</evidence>
<dbReference type="GO" id="GO:0030288">
    <property type="term" value="C:outer membrane-bounded periplasmic space"/>
    <property type="evidence" value="ECO:0007669"/>
    <property type="project" value="TreeGrafter"/>
</dbReference>
<keyword evidence="4 5" id="KW-0732">Signal</keyword>
<dbReference type="PROSITE" id="PS50983">
    <property type="entry name" value="FE_B12_PBP"/>
    <property type="match status" value="1"/>
</dbReference>
<gene>
    <name evidence="7" type="ORF">SAMN04489762_2827</name>
</gene>
<accession>A0AAX2EIA4</accession>
<evidence type="ECO:0000313" key="8">
    <source>
        <dbReference type="Proteomes" id="UP000199735"/>
    </source>
</evidence>
<protein>
    <submittedName>
        <fullName evidence="7">Iron complex transport system substrate-binding protein</fullName>
    </submittedName>
</protein>
<organism evidence="7 8">
    <name type="scientific">Terribacillus saccharophilus</name>
    <dbReference type="NCBI Taxonomy" id="361277"/>
    <lineage>
        <taxon>Bacteria</taxon>
        <taxon>Bacillati</taxon>
        <taxon>Bacillota</taxon>
        <taxon>Bacilli</taxon>
        <taxon>Bacillales</taxon>
        <taxon>Bacillaceae</taxon>
        <taxon>Terribacillus</taxon>
    </lineage>
</organism>
<evidence type="ECO:0000256" key="2">
    <source>
        <dbReference type="ARBA" id="ARBA00008814"/>
    </source>
</evidence>
<dbReference type="CDD" id="cd01146">
    <property type="entry name" value="FhuD"/>
    <property type="match status" value="1"/>
</dbReference>
<dbReference type="GO" id="GO:1901678">
    <property type="term" value="P:iron coordination entity transport"/>
    <property type="evidence" value="ECO:0007669"/>
    <property type="project" value="UniProtKB-ARBA"/>
</dbReference>
<keyword evidence="3" id="KW-0813">Transport</keyword>
<dbReference type="InterPro" id="IPR002491">
    <property type="entry name" value="ABC_transptr_periplasmic_BD"/>
</dbReference>
<dbReference type="PANTHER" id="PTHR30532">
    <property type="entry name" value="IRON III DICITRATE-BINDING PERIPLASMIC PROTEIN"/>
    <property type="match status" value="1"/>
</dbReference>
<feature type="chain" id="PRO_5043544803" evidence="5">
    <location>
        <begin position="22"/>
        <end position="317"/>
    </location>
</feature>
<comment type="caution">
    <text evidence="7">The sequence shown here is derived from an EMBL/GenBank/DDBJ whole genome shotgun (WGS) entry which is preliminary data.</text>
</comment>
<dbReference type="PANTHER" id="PTHR30532:SF29">
    <property type="entry name" value="FE(3+) DICITRATE-BINDING PERIPLASMIC PROTEIN"/>
    <property type="match status" value="1"/>
</dbReference>
<comment type="subcellular location">
    <subcellularLocation>
        <location evidence="1">Cell membrane</location>
        <topology evidence="1">Lipid-anchor</topology>
    </subcellularLocation>
</comment>
<evidence type="ECO:0000256" key="1">
    <source>
        <dbReference type="ARBA" id="ARBA00004193"/>
    </source>
</evidence>
<dbReference type="AlphaFoldDB" id="A0AAX2EIA4"/>
<dbReference type="EMBL" id="FOCD01000003">
    <property type="protein sequence ID" value="SEN78271.1"/>
    <property type="molecule type" value="Genomic_DNA"/>
</dbReference>
<name>A0AAX2EIA4_9BACI</name>
<dbReference type="PROSITE" id="PS51257">
    <property type="entry name" value="PROKAR_LIPOPROTEIN"/>
    <property type="match status" value="1"/>
</dbReference>
<feature type="domain" description="Fe/B12 periplasmic-binding" evidence="6">
    <location>
        <begin position="56"/>
        <end position="316"/>
    </location>
</feature>
<dbReference type="InterPro" id="IPR051313">
    <property type="entry name" value="Bact_iron-sidero_bind"/>
</dbReference>
<dbReference type="RefSeq" id="WP_093881124.1">
    <property type="nucleotide sequence ID" value="NZ_FOCD01000003.1"/>
</dbReference>
<dbReference type="Proteomes" id="UP000199735">
    <property type="component" value="Unassembled WGS sequence"/>
</dbReference>
<dbReference type="SUPFAM" id="SSF53807">
    <property type="entry name" value="Helical backbone' metal receptor"/>
    <property type="match status" value="1"/>
</dbReference>
<evidence type="ECO:0000256" key="4">
    <source>
        <dbReference type="ARBA" id="ARBA00022729"/>
    </source>
</evidence>